<evidence type="ECO:0000313" key="2">
    <source>
        <dbReference type="Proteomes" id="UP000821865"/>
    </source>
</evidence>
<comment type="caution">
    <text evidence="1">The sequence shown here is derived from an EMBL/GenBank/DDBJ whole genome shotgun (WGS) entry which is preliminary data.</text>
</comment>
<sequence>MLAGGGTSDRPREKEDRPISGGHETTGSATRNEQREEETGTLEEEIARRPQHQRPGAAKTELAGHLGVTRGPERRWREAPGRSLEPENQYVRRSAVAVALGWPSTSTTLYSDVWGWFYLQCKNEETKFYKEDATEVSPNQPTGVYNLPVLPGEVYGKTVSVLRDTGSNSLVVRRSLVPDDAMIGTKATLLLADGSTIEVPEAKVHISSPYFSGLAIVKCWRTPLYDVIVGNVTGSRDPTDPDPAWKPPSSASNLPGSKRTDCREKHNPVMVGAKVATEQRTTVLDLLQVSRPVFQTEQEQDAVVRGTSREKKKRLERSSKRSLGDGGAKIAGVEVGVVGVQTRTREPRQNQSNPGCPWRDPPSVELG</sequence>
<dbReference type="Proteomes" id="UP000821865">
    <property type="component" value="Chromosome 7"/>
</dbReference>
<reference evidence="1" key="1">
    <citation type="submission" date="2020-05" db="EMBL/GenBank/DDBJ databases">
        <title>Large-scale comparative analyses of tick genomes elucidate their genetic diversity and vector capacities.</title>
        <authorList>
            <person name="Jia N."/>
            <person name="Wang J."/>
            <person name="Shi W."/>
            <person name="Du L."/>
            <person name="Sun Y."/>
            <person name="Zhan W."/>
            <person name="Jiang J."/>
            <person name="Wang Q."/>
            <person name="Zhang B."/>
            <person name="Ji P."/>
            <person name="Sakyi L.B."/>
            <person name="Cui X."/>
            <person name="Yuan T."/>
            <person name="Jiang B."/>
            <person name="Yang W."/>
            <person name="Lam T.T.-Y."/>
            <person name="Chang Q."/>
            <person name="Ding S."/>
            <person name="Wang X."/>
            <person name="Zhu J."/>
            <person name="Ruan X."/>
            <person name="Zhao L."/>
            <person name="Wei J."/>
            <person name="Que T."/>
            <person name="Du C."/>
            <person name="Cheng J."/>
            <person name="Dai P."/>
            <person name="Han X."/>
            <person name="Huang E."/>
            <person name="Gao Y."/>
            <person name="Liu J."/>
            <person name="Shao H."/>
            <person name="Ye R."/>
            <person name="Li L."/>
            <person name="Wei W."/>
            <person name="Wang X."/>
            <person name="Wang C."/>
            <person name="Yang T."/>
            <person name="Huo Q."/>
            <person name="Li W."/>
            <person name="Guo W."/>
            <person name="Chen H."/>
            <person name="Zhou L."/>
            <person name="Ni X."/>
            <person name="Tian J."/>
            <person name="Zhou Y."/>
            <person name="Sheng Y."/>
            <person name="Liu T."/>
            <person name="Pan Y."/>
            <person name="Xia L."/>
            <person name="Li J."/>
            <person name="Zhao F."/>
            <person name="Cao W."/>
        </authorList>
    </citation>
    <scope>NUCLEOTIDE SEQUENCE</scope>
    <source>
        <strain evidence="1">Dsil-2018</strain>
    </source>
</reference>
<evidence type="ECO:0000313" key="1">
    <source>
        <dbReference type="EMBL" id="KAH7940994.1"/>
    </source>
</evidence>
<gene>
    <name evidence="1" type="ORF">HPB49_008945</name>
</gene>
<name>A0ACB8CE32_DERSI</name>
<accession>A0ACB8CE32</accession>
<protein>
    <submittedName>
        <fullName evidence="1">Uncharacterized protein</fullName>
    </submittedName>
</protein>
<keyword evidence="2" id="KW-1185">Reference proteome</keyword>
<dbReference type="EMBL" id="CM023476">
    <property type="protein sequence ID" value="KAH7940994.1"/>
    <property type="molecule type" value="Genomic_DNA"/>
</dbReference>
<proteinExistence type="predicted"/>
<organism evidence="1 2">
    <name type="scientific">Dermacentor silvarum</name>
    <name type="common">Tick</name>
    <dbReference type="NCBI Taxonomy" id="543639"/>
    <lineage>
        <taxon>Eukaryota</taxon>
        <taxon>Metazoa</taxon>
        <taxon>Ecdysozoa</taxon>
        <taxon>Arthropoda</taxon>
        <taxon>Chelicerata</taxon>
        <taxon>Arachnida</taxon>
        <taxon>Acari</taxon>
        <taxon>Parasitiformes</taxon>
        <taxon>Ixodida</taxon>
        <taxon>Ixodoidea</taxon>
        <taxon>Ixodidae</taxon>
        <taxon>Rhipicephalinae</taxon>
        <taxon>Dermacentor</taxon>
    </lineage>
</organism>